<comment type="caution">
    <text evidence="3">The sequence shown here is derived from an EMBL/GenBank/DDBJ whole genome shotgun (WGS) entry which is preliminary data.</text>
</comment>
<accession>A0A9D1LL73</accession>
<dbReference type="GO" id="GO:0004252">
    <property type="term" value="F:serine-type endopeptidase activity"/>
    <property type="evidence" value="ECO:0007669"/>
    <property type="project" value="TreeGrafter"/>
</dbReference>
<dbReference type="SUPFAM" id="SSF53474">
    <property type="entry name" value="alpha/beta-Hydrolases"/>
    <property type="match status" value="1"/>
</dbReference>
<organism evidence="3 4">
    <name type="scientific">Candidatus Ventrousia excrementavium</name>
    <dbReference type="NCBI Taxonomy" id="2840961"/>
    <lineage>
        <taxon>Bacteria</taxon>
        <taxon>Bacillati</taxon>
        <taxon>Bacillota</taxon>
        <taxon>Clostridia</taxon>
        <taxon>Eubacteriales</taxon>
        <taxon>Clostridiaceae</taxon>
        <taxon>Clostridiaceae incertae sedis</taxon>
        <taxon>Candidatus Ventrousia</taxon>
    </lineage>
</organism>
<evidence type="ECO:0000256" key="1">
    <source>
        <dbReference type="ARBA" id="ARBA00022801"/>
    </source>
</evidence>
<dbReference type="PANTHER" id="PTHR42776">
    <property type="entry name" value="SERINE PEPTIDASE S9 FAMILY MEMBER"/>
    <property type="match status" value="1"/>
</dbReference>
<evidence type="ECO:0000259" key="2">
    <source>
        <dbReference type="Pfam" id="PF00326"/>
    </source>
</evidence>
<feature type="domain" description="Peptidase S9 prolyl oligopeptidase catalytic" evidence="2">
    <location>
        <begin position="450"/>
        <end position="658"/>
    </location>
</feature>
<dbReference type="AlphaFoldDB" id="A0A9D1LL73"/>
<name>A0A9D1LL73_9CLOT</name>
<dbReference type="Proteomes" id="UP000824073">
    <property type="component" value="Unassembled WGS sequence"/>
</dbReference>
<sequence length="658" mass="72655">MKRFQKDCIGDIVSIADLTLSPAGGLAAFVTHRPNVEKDGYDCFLHTMNTETGEIEQLTFTGSESSFCFIDGGDALLFPGLREQKDRDRVQNGEELTAFYRLPLAGGEARELFRLPLSVGKVCAMADNRLLLVAKHDLSRPDLTGLEGEALQKALEGIRAERDYEVCDERPYRADGAGYINKTRTRLYVYDMASGALEAVTEPHFAVTAFCVSQDGRTVYYAGESYSVAQTFDEGLYAYAAADNATHELCRPGLQVGGVAEAGGRVWFTTMNSTFDTDIWSVPRTGGHGTLELAVEEDLGFQNSGDACRGGGTAFAGHGDYLYFVKSDRHGAHLFRMASGGAPERLSDEHVWVNHFAVEPSGRVLCAGLPAFGMMEVFAVENGKSAVLTHLNDATMQKYELVRPQYLPFDSRDGVDLDGWVMLPPEAEQGKVPVILLIHGGPRGQYQGTLSFDAQVMASGGYAVIFCNPRGSSSRSRAFADINGRYGTVDFDDLMDFVDAALKAYPQLDGDRLGVTGASYGGYMTNWMIGHTDRFKAGVAQCSISNWITMYGCCDIPWFVETTQGGTPWSNYDALWRSSPLQYADRVKTPTLFLQYMADYRCPMDQAIQMYAALQSFGVETRMVLFEGDSHVMIMRGKPSHRIRRHTEMMGWFDKHLK</sequence>
<reference evidence="3" key="1">
    <citation type="submission" date="2020-10" db="EMBL/GenBank/DDBJ databases">
        <authorList>
            <person name="Gilroy R."/>
        </authorList>
    </citation>
    <scope>NUCLEOTIDE SEQUENCE</scope>
    <source>
        <strain evidence="3">CHK191-8634</strain>
    </source>
</reference>
<protein>
    <submittedName>
        <fullName evidence="3">S9 family peptidase</fullName>
    </submittedName>
</protein>
<keyword evidence="1" id="KW-0378">Hydrolase</keyword>
<gene>
    <name evidence="3" type="ORF">IAB67_05875</name>
</gene>
<dbReference type="SUPFAM" id="SSF50969">
    <property type="entry name" value="YVTN repeat-like/Quinoprotein amine dehydrogenase"/>
    <property type="match status" value="1"/>
</dbReference>
<dbReference type="InterPro" id="IPR029058">
    <property type="entry name" value="AB_hydrolase_fold"/>
</dbReference>
<reference evidence="3" key="2">
    <citation type="journal article" date="2021" name="PeerJ">
        <title>Extensive microbial diversity within the chicken gut microbiome revealed by metagenomics and culture.</title>
        <authorList>
            <person name="Gilroy R."/>
            <person name="Ravi A."/>
            <person name="Getino M."/>
            <person name="Pursley I."/>
            <person name="Horton D.L."/>
            <person name="Alikhan N.F."/>
            <person name="Baker D."/>
            <person name="Gharbi K."/>
            <person name="Hall N."/>
            <person name="Watson M."/>
            <person name="Adriaenssens E.M."/>
            <person name="Foster-Nyarko E."/>
            <person name="Jarju S."/>
            <person name="Secka A."/>
            <person name="Antonio M."/>
            <person name="Oren A."/>
            <person name="Chaudhuri R.R."/>
            <person name="La Ragione R."/>
            <person name="Hildebrand F."/>
            <person name="Pallen M.J."/>
        </authorList>
    </citation>
    <scope>NUCLEOTIDE SEQUENCE</scope>
    <source>
        <strain evidence="3">CHK191-8634</strain>
    </source>
</reference>
<dbReference type="PANTHER" id="PTHR42776:SF27">
    <property type="entry name" value="DIPEPTIDYL PEPTIDASE FAMILY MEMBER 6"/>
    <property type="match status" value="1"/>
</dbReference>
<dbReference type="Gene3D" id="3.40.50.1820">
    <property type="entry name" value="alpha/beta hydrolase"/>
    <property type="match status" value="1"/>
</dbReference>
<dbReference type="Pfam" id="PF00326">
    <property type="entry name" value="Peptidase_S9"/>
    <property type="match status" value="1"/>
</dbReference>
<dbReference type="GO" id="GO:0006508">
    <property type="term" value="P:proteolysis"/>
    <property type="evidence" value="ECO:0007669"/>
    <property type="project" value="InterPro"/>
</dbReference>
<evidence type="ECO:0000313" key="4">
    <source>
        <dbReference type="Proteomes" id="UP000824073"/>
    </source>
</evidence>
<proteinExistence type="predicted"/>
<dbReference type="InterPro" id="IPR001375">
    <property type="entry name" value="Peptidase_S9_cat"/>
</dbReference>
<dbReference type="EMBL" id="DVMR01000047">
    <property type="protein sequence ID" value="HIU43810.1"/>
    <property type="molecule type" value="Genomic_DNA"/>
</dbReference>
<dbReference type="InterPro" id="IPR011044">
    <property type="entry name" value="Quino_amine_DH_bsu"/>
</dbReference>
<evidence type="ECO:0000313" key="3">
    <source>
        <dbReference type="EMBL" id="HIU43810.1"/>
    </source>
</evidence>